<feature type="domain" description="CzcB-like barrel-sandwich hybrid" evidence="4">
    <location>
        <begin position="64"/>
        <end position="216"/>
    </location>
</feature>
<dbReference type="PROSITE" id="PS51257">
    <property type="entry name" value="PROKAR_LIPOPROTEIN"/>
    <property type="match status" value="1"/>
</dbReference>
<dbReference type="GO" id="GO:1990281">
    <property type="term" value="C:efflux pump complex"/>
    <property type="evidence" value="ECO:0007669"/>
    <property type="project" value="TreeGrafter"/>
</dbReference>
<accession>A0A5C0SEY0</accession>
<dbReference type="OrthoDB" id="9810430at2"/>
<dbReference type="InterPro" id="IPR058792">
    <property type="entry name" value="Beta-barrel_RND_2"/>
</dbReference>
<feature type="coiled-coil region" evidence="2">
    <location>
        <begin position="153"/>
        <end position="180"/>
    </location>
</feature>
<evidence type="ECO:0000259" key="3">
    <source>
        <dbReference type="Pfam" id="PF25954"/>
    </source>
</evidence>
<comment type="similarity">
    <text evidence="1">Belongs to the membrane fusion protein (MFP) (TC 8.A.1) family.</text>
</comment>
<dbReference type="RefSeq" id="WP_148808953.1">
    <property type="nucleotide sequence ID" value="NZ_CP042243.1"/>
</dbReference>
<evidence type="ECO:0000259" key="4">
    <source>
        <dbReference type="Pfam" id="PF25973"/>
    </source>
</evidence>
<evidence type="ECO:0000256" key="2">
    <source>
        <dbReference type="SAM" id="Coils"/>
    </source>
</evidence>
<dbReference type="InterPro" id="IPR058647">
    <property type="entry name" value="BSH_CzcB-like"/>
</dbReference>
<dbReference type="Gene3D" id="2.40.50.100">
    <property type="match status" value="1"/>
</dbReference>
<dbReference type="SUPFAM" id="SSF111369">
    <property type="entry name" value="HlyD-like secretion proteins"/>
    <property type="match status" value="1"/>
</dbReference>
<dbReference type="InterPro" id="IPR006143">
    <property type="entry name" value="RND_pump_MFP"/>
</dbReference>
<evidence type="ECO:0000313" key="7">
    <source>
        <dbReference type="Proteomes" id="UP000324646"/>
    </source>
</evidence>
<dbReference type="Pfam" id="PF25989">
    <property type="entry name" value="YknX_C"/>
    <property type="match status" value="1"/>
</dbReference>
<dbReference type="PANTHER" id="PTHR30469:SF33">
    <property type="entry name" value="SLR1207 PROTEIN"/>
    <property type="match status" value="1"/>
</dbReference>
<dbReference type="Gene3D" id="2.40.420.20">
    <property type="match status" value="1"/>
</dbReference>
<name>A0A5C0SEY0_CRATE</name>
<feature type="domain" description="CusB-like beta-barrel" evidence="3">
    <location>
        <begin position="222"/>
        <end position="295"/>
    </location>
</feature>
<dbReference type="KEGG" id="crs:FQB35_05120"/>
<keyword evidence="2" id="KW-0175">Coiled coil</keyword>
<dbReference type="Gene3D" id="1.10.287.470">
    <property type="entry name" value="Helix hairpin bin"/>
    <property type="match status" value="1"/>
</dbReference>
<sequence length="371" mass="40681">MKRKIILIFTAILLITLLSTGCEKKNKVFAKQEKLIRVKTEKVSKKNLILKTTLSGKIKPFEESSIVPKIPGKVTSVNVEIGDRVKKGDILFKLDQQDMLNAVKQAEAAYNLAVANFNLTKESFENSKRNFERSKVLYKQGAISKQAFEQSKLQASDAKLEAAKASVEQARINLENAKLKLSDCIVKAPISGFITSVGINKGEMASSNMPAVTIANLDTVIIETSISEHLINKVHKGDEVDVFIKSASQKPFKGKISALSPAPTKNGLTYPIKIALDNKDALVKAGMFAEISIVSDKKENIIAIPSDAIVIKDGNEVVFLIDNNQAKEQKVSLGLDNGKYVEILKGLKEGDIIVIKGQNYLEEGNKIEIIK</sequence>
<dbReference type="EMBL" id="CP042243">
    <property type="protein sequence ID" value="QEK11798.1"/>
    <property type="molecule type" value="Genomic_DNA"/>
</dbReference>
<proteinExistence type="inferred from homology"/>
<dbReference type="Pfam" id="PF25954">
    <property type="entry name" value="Beta-barrel_RND_2"/>
    <property type="match status" value="1"/>
</dbReference>
<evidence type="ECO:0000259" key="5">
    <source>
        <dbReference type="Pfam" id="PF25989"/>
    </source>
</evidence>
<dbReference type="Proteomes" id="UP000324646">
    <property type="component" value="Chromosome"/>
</dbReference>
<keyword evidence="7" id="KW-1185">Reference proteome</keyword>
<dbReference type="InterPro" id="IPR058637">
    <property type="entry name" value="YknX-like_C"/>
</dbReference>
<evidence type="ECO:0000313" key="6">
    <source>
        <dbReference type="EMBL" id="QEK11798.1"/>
    </source>
</evidence>
<dbReference type="GO" id="GO:0015562">
    <property type="term" value="F:efflux transmembrane transporter activity"/>
    <property type="evidence" value="ECO:0007669"/>
    <property type="project" value="InterPro"/>
</dbReference>
<gene>
    <name evidence="6" type="ORF">FQB35_05120</name>
</gene>
<organism evidence="6 7">
    <name type="scientific">Crassaminicella thermophila</name>
    <dbReference type="NCBI Taxonomy" id="2599308"/>
    <lineage>
        <taxon>Bacteria</taxon>
        <taxon>Bacillati</taxon>
        <taxon>Bacillota</taxon>
        <taxon>Clostridia</taxon>
        <taxon>Eubacteriales</taxon>
        <taxon>Clostridiaceae</taxon>
        <taxon>Crassaminicella</taxon>
    </lineage>
</organism>
<dbReference type="PANTHER" id="PTHR30469">
    <property type="entry name" value="MULTIDRUG RESISTANCE PROTEIN MDTA"/>
    <property type="match status" value="1"/>
</dbReference>
<feature type="domain" description="YknX-like C-terminal permuted SH3-like" evidence="5">
    <location>
        <begin position="302"/>
        <end position="368"/>
    </location>
</feature>
<protein>
    <submittedName>
        <fullName evidence="6">Efflux RND transporter periplasmic adaptor subunit</fullName>
    </submittedName>
</protein>
<dbReference type="Pfam" id="PF25973">
    <property type="entry name" value="BSH_CzcB"/>
    <property type="match status" value="1"/>
</dbReference>
<dbReference type="Gene3D" id="2.40.30.170">
    <property type="match status" value="1"/>
</dbReference>
<dbReference type="AlphaFoldDB" id="A0A5C0SEY0"/>
<reference evidence="6 7" key="1">
    <citation type="submission" date="2019-07" db="EMBL/GenBank/DDBJ databases">
        <title>Complete genome of Crassaminicella thermophila SY095.</title>
        <authorList>
            <person name="Li X."/>
        </authorList>
    </citation>
    <scope>NUCLEOTIDE SEQUENCE [LARGE SCALE GENOMIC DNA]</scope>
    <source>
        <strain evidence="6 7">SY095</strain>
    </source>
</reference>
<evidence type="ECO:0000256" key="1">
    <source>
        <dbReference type="ARBA" id="ARBA00009477"/>
    </source>
</evidence>
<dbReference type="NCBIfam" id="TIGR01730">
    <property type="entry name" value="RND_mfp"/>
    <property type="match status" value="1"/>
</dbReference>